<sequence length="72" mass="7787">MPLPLPPGPLFGPLDSCRRITVLIEPIVRKMPFPKQKASSSFHCGFSGRSSTASMAQASLPHASRSLFFTVT</sequence>
<organism evidence="1 2">
    <name type="scientific">Hypocrea jecorina (strain ATCC 56765 / BCRC 32924 / NRRL 11460 / Rut C-30)</name>
    <name type="common">Trichoderma reesei</name>
    <dbReference type="NCBI Taxonomy" id="1344414"/>
    <lineage>
        <taxon>Eukaryota</taxon>
        <taxon>Fungi</taxon>
        <taxon>Dikarya</taxon>
        <taxon>Ascomycota</taxon>
        <taxon>Pezizomycotina</taxon>
        <taxon>Sordariomycetes</taxon>
        <taxon>Hypocreomycetidae</taxon>
        <taxon>Hypocreales</taxon>
        <taxon>Hypocreaceae</taxon>
        <taxon>Trichoderma</taxon>
    </lineage>
</organism>
<name>A0A024RZU4_HYPJR</name>
<evidence type="ECO:0000313" key="2">
    <source>
        <dbReference type="Proteomes" id="UP000024376"/>
    </source>
</evidence>
<evidence type="ECO:0000313" key="1">
    <source>
        <dbReference type="EMBL" id="ETR97456.1"/>
    </source>
</evidence>
<accession>A0A024RZU4</accession>
<dbReference type="Proteomes" id="UP000024376">
    <property type="component" value="Unassembled WGS sequence"/>
</dbReference>
<dbReference type="KEGG" id="trr:M419DRAFT_12727"/>
<dbReference type="AlphaFoldDB" id="A0A024RZU4"/>
<dbReference type="HOGENOM" id="CLU_2724022_0_0_1"/>
<reference evidence="2" key="1">
    <citation type="journal article" date="2013" name="Ind. Biotechnol.">
        <title>Comparative genomics analysis of Trichoderma reesei strains.</title>
        <authorList>
            <person name="Koike H."/>
            <person name="Aerts A."/>
            <person name="LaButti K."/>
            <person name="Grigoriev I.V."/>
            <person name="Baker S.E."/>
        </authorList>
    </citation>
    <scope>NUCLEOTIDE SEQUENCE [LARGE SCALE GENOMIC DNA]</scope>
    <source>
        <strain evidence="2">ATCC 56765 / BCRC 32924 / NRRL 11460 / Rut C-30</strain>
    </source>
</reference>
<protein>
    <submittedName>
        <fullName evidence="1">Uncharacterized protein</fullName>
    </submittedName>
</protein>
<gene>
    <name evidence="1" type="ORF">M419DRAFT_12727</name>
</gene>
<dbReference type="EMBL" id="KI911171">
    <property type="protein sequence ID" value="ETR97456.1"/>
    <property type="molecule type" value="Genomic_DNA"/>
</dbReference>
<proteinExistence type="predicted"/>